<dbReference type="GO" id="GO:0090374">
    <property type="term" value="P:oligopeptide export from mitochondrion"/>
    <property type="evidence" value="ECO:0007669"/>
    <property type="project" value="TreeGrafter"/>
</dbReference>
<feature type="transmembrane region" description="Helical" evidence="8">
    <location>
        <begin position="910"/>
        <end position="933"/>
    </location>
</feature>
<keyword evidence="7 8" id="KW-0472">Membrane</keyword>
<dbReference type="PROSITE" id="PS50929">
    <property type="entry name" value="ABC_TM1F"/>
    <property type="match status" value="2"/>
</dbReference>
<dbReference type="GO" id="GO:0015421">
    <property type="term" value="F:ABC-type oligopeptide transporter activity"/>
    <property type="evidence" value="ECO:0007669"/>
    <property type="project" value="TreeGrafter"/>
</dbReference>
<dbReference type="SMART" id="SM00382">
    <property type="entry name" value="AAA"/>
    <property type="match status" value="2"/>
</dbReference>
<sequence length="1369" mass="153499">MDHFVQHSYHNSEGSYHFSDRIHKRKPKLSLALCLDYIHQKLQTWIYLISFTETKITRTFIIAITTTVVSATLRPVATIICGNIFEVFALYGSGTIVSSQMLDSVSTSCKVLIVLSALSWVVEAGFMSSWIAFGEQHAKEVRNRLFCAMLKRNIKWYDFRTEGLDTLLARIETQIREFQLGVSQPLGFILYEAISTIFSLGIAFYNSWQLTLLILINLPIVSLVLWLISRKIERAVEKQKLHLTQSSKYASTTIREIDTVKSYNGQDHELRNYENSLGLVTRNYLIQARANALQMATMKFVMILIFVEGFLFGLYLVKKLKNSSNIIVAFYSTLAVVQALEVALPQWIVLTKGISAEIALSTLSNATDDEEIGNMMDTIIPDIEHSDIEFKNVSFSYPTTPHEKVIDCASMFFPAGKITYLVGRSGSGKSTIGKILMNYYAATSGVVLIDGNPTSRICQKFLRNNITMIHQDNILFNDSIYQNIALGRIEYVSSKDVNNAGEVVNLNEMLMSLPDGLNTMVGLRGKMLSGGQRQRVSIARSRLRDSPILILDEVTSALDQASRDHITAEIRKWRKGKTTIIITHDISQIPDDCYIYVLEKGSVIQSGFRRELNGNKDEEYISLVENYRRTGHRLPKLQSENKISLLEPDLLATRPKSLTLSKPQYKTRLQQKMHISTLNVNHMSLNPKDLPNKALESVPLKTELKFKSHLNAQRLPEISSELWIGQISTGSDAESSIDIQKGFHNAVNEYSPHETLHTFEFDPRTKLATNGNVSYSTHHLIIKIWYELSVQNKVSLVLGVVACFATAVATPMFTYCISRLMGVYTLSDTHSAKVSTWVITLIFLASIEYFTTYYSRYYLEKVAQAWVTSLRIKCLRLILAQPKIWLDNTDNSPSRLVEYLDRNAEEMRNLIGRFLGPMLTLMCTLSISVIWSLNTNWKLTLVALTCSPAVYVGGTSFSWISTMYETKCNEMATATSNIFNEVVSNIRAVRCYRLESYYQEKYTSVVASAYFMGLRRSLYSGLIYGLISDSISFVITALVVYYGGRLIVNDNLSVQDCIQVINFLLFGLSHGFAVLPLIPQVSAAWVTATKILLLLDLPQEANCKERNLDRTSSMFPIIFKNLSFTYPNSANLVLRGINLNVESNSCIAIIGRSGSGKSTIASLILTLCSPDPLPTPSLTFSGVPLEKCDLRTLRSFISIVPQDLSLFPDTIYANIIYGLPSSSPYANMEAAQAAAKQACIYDYIVSLERGFNTIVGEGSMGLSGGQIQRILIARALVRQPKLLILDEPTSALDIESAAHIRSTLEKLRFQATKSMAIIIISHNIELVAITDEVVVLEEGMVIEQGKFTTLWSKPNSAMRKISGEFGKKV</sequence>
<evidence type="ECO:0000256" key="6">
    <source>
        <dbReference type="ARBA" id="ARBA00022989"/>
    </source>
</evidence>
<dbReference type="FunFam" id="3.40.50.300:FF:000604">
    <property type="entry name" value="ABC transporter B family member 28"/>
    <property type="match status" value="1"/>
</dbReference>
<dbReference type="VEuPathDB" id="FungiDB:BLGHR1_10065"/>
<gene>
    <name evidence="11" type="ORF">BLGHR1_10065</name>
</gene>
<evidence type="ECO:0000256" key="2">
    <source>
        <dbReference type="ARBA" id="ARBA00022448"/>
    </source>
</evidence>
<dbReference type="InterPro" id="IPR003593">
    <property type="entry name" value="AAA+_ATPase"/>
</dbReference>
<feature type="domain" description="ABC transporter" evidence="9">
    <location>
        <begin position="1117"/>
        <end position="1363"/>
    </location>
</feature>
<evidence type="ECO:0000259" key="9">
    <source>
        <dbReference type="PROSITE" id="PS50893"/>
    </source>
</evidence>
<dbReference type="GO" id="GO:0005524">
    <property type="term" value="F:ATP binding"/>
    <property type="evidence" value="ECO:0007669"/>
    <property type="project" value="UniProtKB-KW"/>
</dbReference>
<dbReference type="CDD" id="cd18577">
    <property type="entry name" value="ABC_6TM_Pgp_ABCB1_D1_like"/>
    <property type="match status" value="1"/>
</dbReference>
<name>A0A383UHR7_BLUHO</name>
<feature type="domain" description="ABC transporter" evidence="9">
    <location>
        <begin position="388"/>
        <end position="625"/>
    </location>
</feature>
<evidence type="ECO:0000313" key="12">
    <source>
        <dbReference type="Proteomes" id="UP000275772"/>
    </source>
</evidence>
<evidence type="ECO:0000256" key="3">
    <source>
        <dbReference type="ARBA" id="ARBA00022692"/>
    </source>
</evidence>
<organism evidence="11 12">
    <name type="scientific">Blumeria hordei</name>
    <name type="common">Barley powdery mildew</name>
    <name type="synonym">Blumeria graminis f. sp. hordei</name>
    <dbReference type="NCBI Taxonomy" id="2867405"/>
    <lineage>
        <taxon>Eukaryota</taxon>
        <taxon>Fungi</taxon>
        <taxon>Dikarya</taxon>
        <taxon>Ascomycota</taxon>
        <taxon>Pezizomycotina</taxon>
        <taxon>Leotiomycetes</taxon>
        <taxon>Erysiphales</taxon>
        <taxon>Erysiphaceae</taxon>
        <taxon>Blumeria</taxon>
    </lineage>
</organism>
<keyword evidence="6 8" id="KW-1133">Transmembrane helix</keyword>
<dbReference type="Gene3D" id="3.40.50.300">
    <property type="entry name" value="P-loop containing nucleotide triphosphate hydrolases"/>
    <property type="match status" value="2"/>
</dbReference>
<reference evidence="11 12" key="1">
    <citation type="submission" date="2017-11" db="EMBL/GenBank/DDBJ databases">
        <authorList>
            <person name="Kracher B."/>
        </authorList>
    </citation>
    <scope>NUCLEOTIDE SEQUENCE [LARGE SCALE GENOMIC DNA]</scope>
    <source>
        <strain evidence="11 12">RACE1</strain>
    </source>
</reference>
<dbReference type="GO" id="GO:0016887">
    <property type="term" value="F:ATP hydrolysis activity"/>
    <property type="evidence" value="ECO:0007669"/>
    <property type="project" value="InterPro"/>
</dbReference>
<keyword evidence="3 8" id="KW-0812">Transmembrane</keyword>
<feature type="transmembrane region" description="Helical" evidence="8">
    <location>
        <begin position="834"/>
        <end position="854"/>
    </location>
</feature>
<dbReference type="PANTHER" id="PTHR43394">
    <property type="entry name" value="ATP-DEPENDENT PERMEASE MDL1, MITOCHONDRIAL"/>
    <property type="match status" value="1"/>
</dbReference>
<keyword evidence="2" id="KW-0813">Transport</keyword>
<dbReference type="InterPro" id="IPR039421">
    <property type="entry name" value="Type_1_exporter"/>
</dbReference>
<dbReference type="SUPFAM" id="SSF90123">
    <property type="entry name" value="ABC transporter transmembrane region"/>
    <property type="match status" value="2"/>
</dbReference>
<feature type="domain" description="ABC transmembrane type-1" evidence="10">
    <location>
        <begin position="61"/>
        <end position="352"/>
    </location>
</feature>
<dbReference type="InterPro" id="IPR003439">
    <property type="entry name" value="ABC_transporter-like_ATP-bd"/>
</dbReference>
<evidence type="ECO:0000313" key="11">
    <source>
        <dbReference type="EMBL" id="SZE99314.1"/>
    </source>
</evidence>
<dbReference type="InterPro" id="IPR011527">
    <property type="entry name" value="ABC1_TM_dom"/>
</dbReference>
<feature type="transmembrane region" description="Helical" evidence="8">
    <location>
        <begin position="1022"/>
        <end position="1043"/>
    </location>
</feature>
<feature type="transmembrane region" description="Helical" evidence="8">
    <location>
        <begin position="939"/>
        <end position="960"/>
    </location>
</feature>
<feature type="transmembrane region" description="Helical" evidence="8">
    <location>
        <begin position="60"/>
        <end position="91"/>
    </location>
</feature>
<dbReference type="EMBL" id="UNSH01000001">
    <property type="protein sequence ID" value="SZE99314.1"/>
    <property type="molecule type" value="Genomic_DNA"/>
</dbReference>
<feature type="transmembrane region" description="Helical" evidence="8">
    <location>
        <begin position="794"/>
        <end position="814"/>
    </location>
</feature>
<evidence type="ECO:0000256" key="7">
    <source>
        <dbReference type="ARBA" id="ARBA00023136"/>
    </source>
</evidence>
<feature type="domain" description="ABC transmembrane type-1" evidence="10">
    <location>
        <begin position="797"/>
        <end position="1069"/>
    </location>
</feature>
<proteinExistence type="predicted"/>
<keyword evidence="5" id="KW-0067">ATP-binding</keyword>
<dbReference type="PANTHER" id="PTHR43394:SF15">
    <property type="entry name" value="ALPHA-FACTOR-TRANSPORTING ATPASE"/>
    <property type="match status" value="1"/>
</dbReference>
<feature type="transmembrane region" description="Helical" evidence="8">
    <location>
        <begin position="186"/>
        <end position="204"/>
    </location>
</feature>
<dbReference type="InterPro" id="IPR017871">
    <property type="entry name" value="ABC_transporter-like_CS"/>
</dbReference>
<dbReference type="GO" id="GO:0005743">
    <property type="term" value="C:mitochondrial inner membrane"/>
    <property type="evidence" value="ECO:0007669"/>
    <property type="project" value="TreeGrafter"/>
</dbReference>
<dbReference type="Proteomes" id="UP000275772">
    <property type="component" value="Unassembled WGS sequence"/>
</dbReference>
<feature type="transmembrane region" description="Helical" evidence="8">
    <location>
        <begin position="323"/>
        <end position="344"/>
    </location>
</feature>
<dbReference type="PROSITE" id="PS00211">
    <property type="entry name" value="ABC_TRANSPORTER_1"/>
    <property type="match status" value="1"/>
</dbReference>
<dbReference type="PROSITE" id="PS50893">
    <property type="entry name" value="ABC_TRANSPORTER_2"/>
    <property type="match status" value="2"/>
</dbReference>
<keyword evidence="4" id="KW-0547">Nucleotide-binding</keyword>
<dbReference type="SUPFAM" id="SSF52540">
    <property type="entry name" value="P-loop containing nucleoside triphosphate hydrolases"/>
    <property type="match status" value="2"/>
</dbReference>
<dbReference type="InterPro" id="IPR027417">
    <property type="entry name" value="P-loop_NTPase"/>
</dbReference>
<comment type="subcellular location">
    <subcellularLocation>
        <location evidence="1">Membrane</location>
        <topology evidence="1">Multi-pass membrane protein</topology>
    </subcellularLocation>
</comment>
<evidence type="ECO:0000256" key="1">
    <source>
        <dbReference type="ARBA" id="ARBA00004141"/>
    </source>
</evidence>
<dbReference type="InterPro" id="IPR036640">
    <property type="entry name" value="ABC1_TM_sf"/>
</dbReference>
<feature type="transmembrane region" description="Helical" evidence="8">
    <location>
        <begin position="300"/>
        <end position="317"/>
    </location>
</feature>
<evidence type="ECO:0000259" key="10">
    <source>
        <dbReference type="PROSITE" id="PS50929"/>
    </source>
</evidence>
<feature type="transmembrane region" description="Helical" evidence="8">
    <location>
        <begin position="111"/>
        <end position="133"/>
    </location>
</feature>
<dbReference type="Gene3D" id="1.20.1560.10">
    <property type="entry name" value="ABC transporter type 1, transmembrane domain"/>
    <property type="match status" value="2"/>
</dbReference>
<evidence type="ECO:0000256" key="5">
    <source>
        <dbReference type="ARBA" id="ARBA00022840"/>
    </source>
</evidence>
<feature type="transmembrane region" description="Helical" evidence="8">
    <location>
        <begin position="210"/>
        <end position="228"/>
    </location>
</feature>
<evidence type="ECO:0000256" key="8">
    <source>
        <dbReference type="SAM" id="Phobius"/>
    </source>
</evidence>
<dbReference type="Pfam" id="PF00005">
    <property type="entry name" value="ABC_tran"/>
    <property type="match status" value="2"/>
</dbReference>
<protein>
    <submittedName>
        <fullName evidence="11">Uncharacterized protein</fullName>
    </submittedName>
</protein>
<dbReference type="CDD" id="cd18578">
    <property type="entry name" value="ABC_6TM_Pgp_ABCB1_D2_like"/>
    <property type="match status" value="1"/>
</dbReference>
<accession>A0A383UHR7</accession>
<evidence type="ECO:0000256" key="4">
    <source>
        <dbReference type="ARBA" id="ARBA00022741"/>
    </source>
</evidence>
<dbReference type="Pfam" id="PF00664">
    <property type="entry name" value="ABC_membrane"/>
    <property type="match status" value="2"/>
</dbReference>